<proteinExistence type="predicted"/>
<dbReference type="AlphaFoldDB" id="A0AA89CH49"/>
<evidence type="ECO:0000313" key="2">
    <source>
        <dbReference type="Proteomes" id="UP000029575"/>
    </source>
</evidence>
<evidence type="ECO:0000313" key="1">
    <source>
        <dbReference type="EMBL" id="KGB99860.1"/>
    </source>
</evidence>
<gene>
    <name evidence="1" type="ORF">DM43_3468</name>
</gene>
<name>A0AA89CH49_BURCE</name>
<organism evidence="1 2">
    <name type="scientific">Burkholderia cepacia</name>
    <name type="common">Pseudomonas cepacia</name>
    <dbReference type="NCBI Taxonomy" id="292"/>
    <lineage>
        <taxon>Bacteria</taxon>
        <taxon>Pseudomonadati</taxon>
        <taxon>Pseudomonadota</taxon>
        <taxon>Betaproteobacteria</taxon>
        <taxon>Burkholderiales</taxon>
        <taxon>Burkholderiaceae</taxon>
        <taxon>Burkholderia</taxon>
        <taxon>Burkholderia cepacia complex</taxon>
    </lineage>
</organism>
<accession>A0AA89CH49</accession>
<dbReference type="EMBL" id="JPGD01000005">
    <property type="protein sequence ID" value="KGB99860.1"/>
    <property type="molecule type" value="Genomic_DNA"/>
</dbReference>
<protein>
    <submittedName>
        <fullName evidence="1">Gp42 domain protein</fullName>
    </submittedName>
</protein>
<sequence>MKELNQVASNAFSNIVAPGAIEKAIEDKLTKTITSISPGHG</sequence>
<dbReference type="RefSeq" id="WP_268989032.1">
    <property type="nucleotide sequence ID" value="NZ_KN150854.1"/>
</dbReference>
<comment type="caution">
    <text evidence="1">The sequence shown here is derived from an EMBL/GenBank/DDBJ whole genome shotgun (WGS) entry which is preliminary data.</text>
</comment>
<reference evidence="1 2" key="1">
    <citation type="submission" date="2014-06" db="EMBL/GenBank/DDBJ databases">
        <authorList>
            <person name="Bishop-Lilly K.A."/>
            <person name="Broomall S.M."/>
            <person name="Chain P.S."/>
            <person name="Chertkov O."/>
            <person name="Coyne S.R."/>
            <person name="Daligault H.E."/>
            <person name="Davenport K.W."/>
            <person name="Erkkila T."/>
            <person name="Frey K.G."/>
            <person name="Gibbons H.S."/>
            <person name="Gu W."/>
            <person name="Jaissle J."/>
            <person name="Johnson S.L."/>
            <person name="Koroleva G.I."/>
            <person name="Ladner J.T."/>
            <person name="Lo C.-C."/>
            <person name="Minogue T.D."/>
            <person name="Munk C."/>
            <person name="Palacios G.F."/>
            <person name="Redden C.L."/>
            <person name="Rosenzweig C.N."/>
            <person name="Scholz M.B."/>
            <person name="Teshima H."/>
            <person name="Xu Y."/>
        </authorList>
    </citation>
    <scope>NUCLEOTIDE SEQUENCE [LARGE SCALE GENOMIC DNA]</scope>
    <source>
        <strain evidence="1 2">DWS 37UF10B-2</strain>
    </source>
</reference>
<dbReference type="Proteomes" id="UP000029575">
    <property type="component" value="Unassembled WGS sequence"/>
</dbReference>